<gene>
    <name evidence="4" type="ORF">D3273_08480</name>
</gene>
<evidence type="ECO:0000259" key="3">
    <source>
        <dbReference type="PROSITE" id="PS01031"/>
    </source>
</evidence>
<dbReference type="InterPro" id="IPR002068">
    <property type="entry name" value="A-crystallin/Hsp20_dom"/>
</dbReference>
<name>A0A4Q2UB90_9HYPH</name>
<dbReference type="PROSITE" id="PS01031">
    <property type="entry name" value="SHSP"/>
    <property type="match status" value="1"/>
</dbReference>
<protein>
    <submittedName>
        <fullName evidence="4">Hsp20 family protein</fullName>
    </submittedName>
</protein>
<dbReference type="EMBL" id="QYBB01000007">
    <property type="protein sequence ID" value="RYC32417.1"/>
    <property type="molecule type" value="Genomic_DNA"/>
</dbReference>
<evidence type="ECO:0000256" key="2">
    <source>
        <dbReference type="RuleBase" id="RU003616"/>
    </source>
</evidence>
<dbReference type="PANTHER" id="PTHR47062">
    <property type="match status" value="1"/>
</dbReference>
<comment type="similarity">
    <text evidence="1 2">Belongs to the small heat shock protein (HSP20) family.</text>
</comment>
<comment type="caution">
    <text evidence="4">The sequence shown here is derived from an EMBL/GenBank/DDBJ whole genome shotgun (WGS) entry which is preliminary data.</text>
</comment>
<dbReference type="AlphaFoldDB" id="A0A4Q2UB90"/>
<dbReference type="SUPFAM" id="SSF49764">
    <property type="entry name" value="HSP20-like chaperones"/>
    <property type="match status" value="1"/>
</dbReference>
<evidence type="ECO:0000313" key="5">
    <source>
        <dbReference type="Proteomes" id="UP000290759"/>
    </source>
</evidence>
<evidence type="ECO:0000313" key="4">
    <source>
        <dbReference type="EMBL" id="RYC32417.1"/>
    </source>
</evidence>
<reference evidence="4 5" key="2">
    <citation type="submission" date="2019-02" db="EMBL/GenBank/DDBJ databases">
        <title>'Lichenibacterium ramalinii' gen. nov. sp. nov., 'Lichenibacterium minor' gen. nov. sp. nov.</title>
        <authorList>
            <person name="Pankratov T."/>
        </authorList>
    </citation>
    <scope>NUCLEOTIDE SEQUENCE [LARGE SCALE GENOMIC DNA]</scope>
    <source>
        <strain evidence="4 5">RmlP026</strain>
    </source>
</reference>
<dbReference type="Pfam" id="PF00011">
    <property type="entry name" value="HSP20"/>
    <property type="match status" value="1"/>
</dbReference>
<dbReference type="InterPro" id="IPR008978">
    <property type="entry name" value="HSP20-like_chaperone"/>
</dbReference>
<dbReference type="OrthoDB" id="9810618at2"/>
<evidence type="ECO:0000256" key="1">
    <source>
        <dbReference type="PROSITE-ProRule" id="PRU00285"/>
    </source>
</evidence>
<dbReference type="RefSeq" id="WP_129225436.1">
    <property type="nucleotide sequence ID" value="NZ_QYBB01000007.1"/>
</dbReference>
<dbReference type="PANTHER" id="PTHR47062:SF1">
    <property type="entry name" value="SMALL HEAT SHOCK PROTEIN IBPA"/>
    <property type="match status" value="1"/>
</dbReference>
<dbReference type="Gene3D" id="2.60.40.790">
    <property type="match status" value="1"/>
</dbReference>
<reference evidence="4 5" key="1">
    <citation type="submission" date="2018-12" db="EMBL/GenBank/DDBJ databases">
        <authorList>
            <person name="Grouzdev D.S."/>
            <person name="Krutkina M.S."/>
        </authorList>
    </citation>
    <scope>NUCLEOTIDE SEQUENCE [LARGE SCALE GENOMIC DNA]</scope>
    <source>
        <strain evidence="4 5">RmlP026</strain>
    </source>
</reference>
<dbReference type="Proteomes" id="UP000290759">
    <property type="component" value="Unassembled WGS sequence"/>
</dbReference>
<organism evidence="4 5">
    <name type="scientific">Lichenibacterium minor</name>
    <dbReference type="NCBI Taxonomy" id="2316528"/>
    <lineage>
        <taxon>Bacteria</taxon>
        <taxon>Pseudomonadati</taxon>
        <taxon>Pseudomonadota</taxon>
        <taxon>Alphaproteobacteria</taxon>
        <taxon>Hyphomicrobiales</taxon>
        <taxon>Lichenihabitantaceae</taxon>
        <taxon>Lichenibacterium</taxon>
    </lineage>
</organism>
<feature type="domain" description="SHSP" evidence="3">
    <location>
        <begin position="29"/>
        <end position="142"/>
    </location>
</feature>
<keyword evidence="5" id="KW-1185">Reference proteome</keyword>
<accession>A0A4Q2UB90</accession>
<sequence>MSAGGGRGAFRATFVLHVHGMERAPDAAGAAADNYPPYDLLRVRDPAGDGLRLVFAVAGFGPDQLEIVVTGDQLSVSGEGTGDGDPGRFLHRGIAARRFRRAFRLAPGLDVVAAELDRGLLSIALAPRAADRLSRAIAIRPRSP</sequence>
<proteinExistence type="inferred from homology"/>